<evidence type="ECO:0000259" key="11">
    <source>
        <dbReference type="Pfam" id="PF12161"/>
    </source>
</evidence>
<dbReference type="PANTHER" id="PTHR42933:SF3">
    <property type="entry name" value="TYPE I RESTRICTION ENZYME MJAVIII METHYLASE SUBUNIT"/>
    <property type="match status" value="1"/>
</dbReference>
<dbReference type="InterPro" id="IPR002052">
    <property type="entry name" value="DNA_methylase_N6_adenine_CS"/>
</dbReference>
<dbReference type="GO" id="GO:0009007">
    <property type="term" value="F:site-specific DNA-methyltransferase (adenine-specific) activity"/>
    <property type="evidence" value="ECO:0007669"/>
    <property type="project" value="UniProtKB-EC"/>
</dbReference>
<feature type="compositionally biased region" description="Basic and acidic residues" evidence="9">
    <location>
        <begin position="633"/>
        <end position="649"/>
    </location>
</feature>
<evidence type="ECO:0000256" key="3">
    <source>
        <dbReference type="ARBA" id="ARBA00022603"/>
    </source>
</evidence>
<comment type="similarity">
    <text evidence="1">Belongs to the N(4)/N(6)-methyltransferase family.</text>
</comment>
<feature type="region of interest" description="Disordered" evidence="9">
    <location>
        <begin position="633"/>
        <end position="652"/>
    </location>
</feature>
<keyword evidence="8" id="KW-0175">Coiled coil</keyword>
<dbReference type="PANTHER" id="PTHR42933">
    <property type="entry name" value="SLR6095 PROTEIN"/>
    <property type="match status" value="1"/>
</dbReference>
<comment type="catalytic activity">
    <reaction evidence="7">
        <text>a 2'-deoxyadenosine in DNA + S-adenosyl-L-methionine = an N(6)-methyl-2'-deoxyadenosine in DNA + S-adenosyl-L-homocysteine + H(+)</text>
        <dbReference type="Rhea" id="RHEA:15197"/>
        <dbReference type="Rhea" id="RHEA-COMP:12418"/>
        <dbReference type="Rhea" id="RHEA-COMP:12419"/>
        <dbReference type="ChEBI" id="CHEBI:15378"/>
        <dbReference type="ChEBI" id="CHEBI:57856"/>
        <dbReference type="ChEBI" id="CHEBI:59789"/>
        <dbReference type="ChEBI" id="CHEBI:90615"/>
        <dbReference type="ChEBI" id="CHEBI:90616"/>
        <dbReference type="EC" id="2.1.1.72"/>
    </reaction>
</comment>
<dbReference type="InterPro" id="IPR003356">
    <property type="entry name" value="DNA_methylase_A-5"/>
</dbReference>
<keyword evidence="3 12" id="KW-0489">Methyltransferase</keyword>
<dbReference type="GO" id="GO:0003677">
    <property type="term" value="F:DNA binding"/>
    <property type="evidence" value="ECO:0007669"/>
    <property type="project" value="InterPro"/>
</dbReference>
<evidence type="ECO:0000313" key="12">
    <source>
        <dbReference type="EMBL" id="MCC9630477.1"/>
    </source>
</evidence>
<evidence type="ECO:0000313" key="13">
    <source>
        <dbReference type="Proteomes" id="UP001139103"/>
    </source>
</evidence>
<dbReference type="Gene3D" id="1.20.1260.30">
    <property type="match status" value="1"/>
</dbReference>
<dbReference type="InterPro" id="IPR051537">
    <property type="entry name" value="DNA_Adenine_Mtase"/>
</dbReference>
<name>A0A9X1SHU2_9BACT</name>
<evidence type="ECO:0000256" key="4">
    <source>
        <dbReference type="ARBA" id="ARBA00022679"/>
    </source>
</evidence>
<comment type="caution">
    <text evidence="12">The sequence shown here is derived from an EMBL/GenBank/DDBJ whole genome shotgun (WGS) entry which is preliminary data.</text>
</comment>
<organism evidence="12 13">
    <name type="scientific">Blastopirellula sediminis</name>
    <dbReference type="NCBI Taxonomy" id="2894196"/>
    <lineage>
        <taxon>Bacteria</taxon>
        <taxon>Pseudomonadati</taxon>
        <taxon>Planctomycetota</taxon>
        <taxon>Planctomycetia</taxon>
        <taxon>Pirellulales</taxon>
        <taxon>Pirellulaceae</taxon>
        <taxon>Blastopirellula</taxon>
    </lineage>
</organism>
<keyword evidence="4" id="KW-0808">Transferase</keyword>
<feature type="coiled-coil region" evidence="8">
    <location>
        <begin position="576"/>
        <end position="613"/>
    </location>
</feature>
<dbReference type="InterPro" id="IPR029063">
    <property type="entry name" value="SAM-dependent_MTases_sf"/>
</dbReference>
<dbReference type="InterPro" id="IPR022749">
    <property type="entry name" value="D12N6_MeTrfase_N"/>
</dbReference>
<dbReference type="RefSeq" id="WP_230221647.1">
    <property type="nucleotide sequence ID" value="NZ_JAJKFT010000010.1"/>
</dbReference>
<evidence type="ECO:0000256" key="2">
    <source>
        <dbReference type="ARBA" id="ARBA00011900"/>
    </source>
</evidence>
<evidence type="ECO:0000259" key="10">
    <source>
        <dbReference type="Pfam" id="PF02384"/>
    </source>
</evidence>
<feature type="domain" description="N6 adenine-specific DNA methyltransferase N-terminal" evidence="11">
    <location>
        <begin position="6"/>
        <end position="154"/>
    </location>
</feature>
<evidence type="ECO:0000256" key="1">
    <source>
        <dbReference type="ARBA" id="ARBA00006594"/>
    </source>
</evidence>
<evidence type="ECO:0000256" key="6">
    <source>
        <dbReference type="ARBA" id="ARBA00022747"/>
    </source>
</evidence>
<dbReference type="PROSITE" id="PS00092">
    <property type="entry name" value="N6_MTASE"/>
    <property type="match status" value="1"/>
</dbReference>
<dbReference type="GO" id="GO:0032259">
    <property type="term" value="P:methylation"/>
    <property type="evidence" value="ECO:0007669"/>
    <property type="project" value="UniProtKB-KW"/>
</dbReference>
<evidence type="ECO:0000256" key="7">
    <source>
        <dbReference type="ARBA" id="ARBA00047942"/>
    </source>
</evidence>
<dbReference type="Pfam" id="PF02384">
    <property type="entry name" value="N6_Mtase"/>
    <property type="match status" value="1"/>
</dbReference>
<sequence>MLSPQLRSKVHSLWTMFWAAGMTNPLVAIEQITYLLFLRQLEHFDQKRVEDGKPTIYGLREVKDSQGHVLKNDDDTPVTIDYDVCRWEYIRQNPTFELFNDTVFPWLRQLEKWLKENNPSNHDPLEKITGRLDDAYFVLDPNKTDTLTRAVQAIHELFNQIGGANADIMGDIFEYLLGEIQTAGKNGQFRTPRHIIRFMIEVLDPPPITNGRPTRILDPACGTGGFLVNTLIHWKKNKTDKELLRLEWDGTPHRLFATLPEELDPNECFFGYDNDRTMVRIAWMNMILHDLDFPKIDQLDSLSKRMPDDLSDTFDFVLANPPYTGTVDQGDLSTNRNRVEFKGKKPLTTKSELLYVWMMLDLLRVGGRCAVVVPDGVLFGSTNAHKELRRKLLFEHTLEGVVSLPGGVFNPYSGVKTSILIFQKVGDEALAGREPRTKEVWFYEIAEEAFTLDQKRNKRQGQNNDLYDASEKFQKWFEVLQGSDIAGLREAAEATTYHQPEYWRERWRVIDDDFLLIFPEEESQKGHALGLHEIFADLPRDPEEMTEVVCTEGRALIDALTSQFVKHAWATGAKAKAKAKKRENAAKELNKRLRKLTSDLNKQIREKKVLDREYDEFGYKALKQTLDAASEDARANLETASKDKSKPEEPQDYDVAEESLNGILKCFARLDGYDIWLRSVDVTTHDEKPQKSTEHEEAPSDVLAWITPVRAWAKLDTWGADPETEKEIKKPTHDDDGLVDPEYLKFLIEKLEAFNDDGTVKDDFVELLDPDCIEAADLNLSAGRHKPFVYDPEDFRPPSELIEELDNVHKRIGDKLSDLLKMVGGGA</sequence>
<accession>A0A9X1SHU2</accession>
<evidence type="ECO:0000256" key="9">
    <source>
        <dbReference type="SAM" id="MobiDB-lite"/>
    </source>
</evidence>
<dbReference type="Gene3D" id="3.40.50.150">
    <property type="entry name" value="Vaccinia Virus protein VP39"/>
    <property type="match status" value="1"/>
</dbReference>
<dbReference type="Pfam" id="PF12161">
    <property type="entry name" value="HsdM_N"/>
    <property type="match status" value="1"/>
</dbReference>
<dbReference type="InterPro" id="IPR038333">
    <property type="entry name" value="T1MK-like_N_sf"/>
</dbReference>
<keyword evidence="5" id="KW-0949">S-adenosyl-L-methionine</keyword>
<dbReference type="Proteomes" id="UP001139103">
    <property type="component" value="Unassembled WGS sequence"/>
</dbReference>
<dbReference type="AlphaFoldDB" id="A0A9X1SHU2"/>
<protein>
    <recommendedName>
        <fullName evidence="2">site-specific DNA-methyltransferase (adenine-specific)</fullName>
        <ecNumber evidence="2">2.1.1.72</ecNumber>
    </recommendedName>
</protein>
<evidence type="ECO:0000256" key="8">
    <source>
        <dbReference type="SAM" id="Coils"/>
    </source>
</evidence>
<dbReference type="PRINTS" id="PR00507">
    <property type="entry name" value="N12N6MTFRASE"/>
</dbReference>
<gene>
    <name evidence="12" type="ORF">LOC68_18945</name>
</gene>
<dbReference type="EMBL" id="JAJKFT010000010">
    <property type="protein sequence ID" value="MCC9630477.1"/>
    <property type="molecule type" value="Genomic_DNA"/>
</dbReference>
<feature type="domain" description="DNA methylase adenine-specific" evidence="10">
    <location>
        <begin position="166"/>
        <end position="490"/>
    </location>
</feature>
<dbReference type="GO" id="GO:0008170">
    <property type="term" value="F:N-methyltransferase activity"/>
    <property type="evidence" value="ECO:0007669"/>
    <property type="project" value="InterPro"/>
</dbReference>
<reference evidence="12" key="1">
    <citation type="submission" date="2021-11" db="EMBL/GenBank/DDBJ databases">
        <title>Genome sequence.</title>
        <authorList>
            <person name="Sun Q."/>
        </authorList>
    </citation>
    <scope>NUCLEOTIDE SEQUENCE</scope>
    <source>
        <strain evidence="12">JC732</strain>
    </source>
</reference>
<proteinExistence type="inferred from homology"/>
<keyword evidence="13" id="KW-1185">Reference proteome</keyword>
<dbReference type="SUPFAM" id="SSF53335">
    <property type="entry name" value="S-adenosyl-L-methionine-dependent methyltransferases"/>
    <property type="match status" value="1"/>
</dbReference>
<keyword evidence="6" id="KW-0680">Restriction system</keyword>
<evidence type="ECO:0000256" key="5">
    <source>
        <dbReference type="ARBA" id="ARBA00022691"/>
    </source>
</evidence>
<dbReference type="GO" id="GO:0009307">
    <property type="term" value="P:DNA restriction-modification system"/>
    <property type="evidence" value="ECO:0007669"/>
    <property type="project" value="UniProtKB-KW"/>
</dbReference>
<dbReference type="EC" id="2.1.1.72" evidence="2"/>